<keyword evidence="3" id="KW-1185">Reference proteome</keyword>
<dbReference type="STRING" id="303698.A0A1V6TBD1"/>
<evidence type="ECO:0000256" key="1">
    <source>
        <dbReference type="SAM" id="MobiDB-lite"/>
    </source>
</evidence>
<dbReference type="EMBL" id="MLKD01000008">
    <property type="protein sequence ID" value="OQE23672.1"/>
    <property type="molecule type" value="Genomic_DNA"/>
</dbReference>
<accession>A0A1V6TBD1</accession>
<evidence type="ECO:0000313" key="3">
    <source>
        <dbReference type="Proteomes" id="UP000191285"/>
    </source>
</evidence>
<name>A0A1V6TBD1_9EURO</name>
<proteinExistence type="predicted"/>
<organism evidence="2 3">
    <name type="scientific">Penicillium steckii</name>
    <dbReference type="NCBI Taxonomy" id="303698"/>
    <lineage>
        <taxon>Eukaryota</taxon>
        <taxon>Fungi</taxon>
        <taxon>Dikarya</taxon>
        <taxon>Ascomycota</taxon>
        <taxon>Pezizomycotina</taxon>
        <taxon>Eurotiomycetes</taxon>
        <taxon>Eurotiomycetidae</taxon>
        <taxon>Eurotiales</taxon>
        <taxon>Aspergillaceae</taxon>
        <taxon>Penicillium</taxon>
    </lineage>
</organism>
<comment type="caution">
    <text evidence="2">The sequence shown here is derived from an EMBL/GenBank/DDBJ whole genome shotgun (WGS) entry which is preliminary data.</text>
</comment>
<dbReference type="OrthoDB" id="5378502at2759"/>
<reference evidence="3" key="1">
    <citation type="journal article" date="2017" name="Nat. Microbiol.">
        <title>Global analysis of biosynthetic gene clusters reveals vast potential of secondary metabolite production in Penicillium species.</title>
        <authorList>
            <person name="Nielsen J.C."/>
            <person name="Grijseels S."/>
            <person name="Prigent S."/>
            <person name="Ji B."/>
            <person name="Dainat J."/>
            <person name="Nielsen K.F."/>
            <person name="Frisvad J.C."/>
            <person name="Workman M."/>
            <person name="Nielsen J."/>
        </authorList>
    </citation>
    <scope>NUCLEOTIDE SEQUENCE [LARGE SCALE GENOMIC DNA]</scope>
    <source>
        <strain evidence="3">IBT 24891</strain>
    </source>
</reference>
<feature type="compositionally biased region" description="Basic and acidic residues" evidence="1">
    <location>
        <begin position="89"/>
        <end position="107"/>
    </location>
</feature>
<protein>
    <submittedName>
        <fullName evidence="2">Uncharacterized protein</fullName>
    </submittedName>
</protein>
<feature type="region of interest" description="Disordered" evidence="1">
    <location>
        <begin position="80"/>
        <end position="107"/>
    </location>
</feature>
<dbReference type="Proteomes" id="UP000191285">
    <property type="component" value="Unassembled WGS sequence"/>
</dbReference>
<evidence type="ECO:0000313" key="2">
    <source>
        <dbReference type="EMBL" id="OQE23672.1"/>
    </source>
</evidence>
<dbReference type="AlphaFoldDB" id="A0A1V6TBD1"/>
<sequence>MSSGRQLRCTIRPPIRYRESEAETRTSALLNSMHLAREVSASTYPQKFIPQNKISASRRVAITTKPEIVEFDPALPPAVFSTLSGPQPVERKVNQKESDEKEARETHSPFHVDWDVSNCGFNQTYKGNMVAMATAGKNEFDLADNLSVSDTDDEPADDQITLGLKIINPTWKDLKPAIQLQIATALLKTYNWENMCIKIDIKGDDQVRLSRYLETRSQQIYREDQALANMREKQLTHLMGIDQSVLRRNEVPHQLVLRRISRRYHNRIMDISDPELEFCRAGDILAARQFLRQHDLSEKLAGEWASPMVELNSNNSIEPLNVPEKFQWKDDWALPAESYISPQGLIRDCAPGPSFNALPSFAKSMCSKGGPYVTVNPRDVIREDIENHPLKTWTEHTPFYQRDKFLEALKRIREKTRKTASTSDSISELTRIRVGPKQEARLSFAYRNQPFDRLIRAAQKREAQNQEMHPPHVALPLNAHESPSRLHKGTQLISRLQDEPVTRSLGGCWSLNDIHPSESQYRYERQIEDARLERERQAFPYQVQPQPMTAEFTRSHSPMKDQAGSPNKDLYHNIRGGLSGIIIPVDDVPDPSESYTYPLNVQNSSRSMKIQPYSSPKIPENDIFEFINWDPDMEKDQGMPPQAHEQNAGVCVYDNGLSYGNGFLKMRWKGLKSL</sequence>
<gene>
    <name evidence="2" type="ORF">PENSTE_c008G10438</name>
</gene>